<dbReference type="RefSeq" id="XP_031556542.1">
    <property type="nucleotide sequence ID" value="XM_031700682.1"/>
</dbReference>
<dbReference type="SMART" id="SM01381">
    <property type="entry name" value="7TM_GPCR_Srsx"/>
    <property type="match status" value="1"/>
</dbReference>
<evidence type="ECO:0000256" key="6">
    <source>
        <dbReference type="ARBA" id="ARBA00023170"/>
    </source>
</evidence>
<evidence type="ECO:0000313" key="17">
    <source>
        <dbReference type="RefSeq" id="XP_031556898.1"/>
    </source>
</evidence>
<dbReference type="AlphaFoldDB" id="A0A6P8HVR8"/>
<dbReference type="Gene3D" id="1.20.1070.10">
    <property type="entry name" value="Rhodopsin 7-helix transmembrane proteins"/>
    <property type="match status" value="1"/>
</dbReference>
<dbReference type="RefSeq" id="XP_031556898.1">
    <property type="nucleotide sequence ID" value="XM_031701038.1"/>
</dbReference>
<evidence type="ECO:0000313" key="16">
    <source>
        <dbReference type="RefSeq" id="XP_031556832.1"/>
    </source>
</evidence>
<dbReference type="PANTHER" id="PTHR45695:SF9">
    <property type="entry name" value="LEUCOKININ RECEPTOR"/>
    <property type="match status" value="1"/>
</dbReference>
<feature type="transmembrane region" description="Helical" evidence="9">
    <location>
        <begin position="60"/>
        <end position="78"/>
    </location>
</feature>
<dbReference type="KEGG" id="aten:116293246"/>
<feature type="transmembrane region" description="Helical" evidence="9">
    <location>
        <begin position="185"/>
        <end position="208"/>
    </location>
</feature>
<dbReference type="PROSITE" id="PS50262">
    <property type="entry name" value="G_PROTEIN_RECEP_F1_2"/>
    <property type="match status" value="1"/>
</dbReference>
<evidence type="ECO:0000256" key="7">
    <source>
        <dbReference type="ARBA" id="ARBA00023224"/>
    </source>
</evidence>
<keyword evidence="4 8" id="KW-0297">G-protein coupled receptor</keyword>
<evidence type="ECO:0000313" key="22">
    <source>
        <dbReference type="RefSeq" id="XP_031557264.1"/>
    </source>
</evidence>
<evidence type="ECO:0000259" key="10">
    <source>
        <dbReference type="PROSITE" id="PS50262"/>
    </source>
</evidence>
<dbReference type="PRINTS" id="PR00237">
    <property type="entry name" value="GPCRRHODOPSN"/>
</dbReference>
<feature type="transmembrane region" description="Helical" evidence="9">
    <location>
        <begin position="26"/>
        <end position="48"/>
    </location>
</feature>
<evidence type="ECO:0000313" key="13">
    <source>
        <dbReference type="RefSeq" id="XP_031556616.1"/>
    </source>
</evidence>
<evidence type="ECO:0000313" key="20">
    <source>
        <dbReference type="RefSeq" id="XP_031557118.1"/>
    </source>
</evidence>
<dbReference type="InterPro" id="IPR000276">
    <property type="entry name" value="GPCR_Rhodpsn"/>
</dbReference>
<evidence type="ECO:0000313" key="19">
    <source>
        <dbReference type="RefSeq" id="XP_031557046.1"/>
    </source>
</evidence>
<dbReference type="CDD" id="cd00637">
    <property type="entry name" value="7tm_classA_rhodopsin-like"/>
    <property type="match status" value="1"/>
</dbReference>
<feature type="domain" description="G-protein coupled receptors family 1 profile" evidence="10">
    <location>
        <begin position="39"/>
        <end position="299"/>
    </location>
</feature>
<evidence type="ECO:0000313" key="18">
    <source>
        <dbReference type="RefSeq" id="XP_031556974.1"/>
    </source>
</evidence>
<evidence type="ECO:0000256" key="1">
    <source>
        <dbReference type="ARBA" id="ARBA00004141"/>
    </source>
</evidence>
<dbReference type="SUPFAM" id="SSF81321">
    <property type="entry name" value="Family A G protein-coupled receptor-like"/>
    <property type="match status" value="1"/>
</dbReference>
<dbReference type="PROSITE" id="PS00237">
    <property type="entry name" value="G_PROTEIN_RECEP_F1_1"/>
    <property type="match status" value="1"/>
</dbReference>
<dbReference type="FunFam" id="1.20.1070.10:FF:000401">
    <property type="entry name" value="Predicted protein"/>
    <property type="match status" value="1"/>
</dbReference>
<dbReference type="RefSeq" id="XP_031557195.1">
    <property type="nucleotide sequence ID" value="XM_031701335.1"/>
</dbReference>
<evidence type="ECO:0000313" key="15">
    <source>
        <dbReference type="RefSeq" id="XP_031556757.1"/>
    </source>
</evidence>
<feature type="transmembrane region" description="Helical" evidence="9">
    <location>
        <begin position="138"/>
        <end position="158"/>
    </location>
</feature>
<evidence type="ECO:0000313" key="12">
    <source>
        <dbReference type="RefSeq" id="XP_031556542.1"/>
    </source>
</evidence>
<evidence type="ECO:0000313" key="11">
    <source>
        <dbReference type="Proteomes" id="UP000515163"/>
    </source>
</evidence>
<evidence type="ECO:0000256" key="2">
    <source>
        <dbReference type="ARBA" id="ARBA00022692"/>
    </source>
</evidence>
<dbReference type="OrthoDB" id="5952899at2759"/>
<dbReference type="GeneID" id="116293246"/>
<dbReference type="RefSeq" id="XP_031557118.1">
    <property type="nucleotide sequence ID" value="XM_031701258.1"/>
</dbReference>
<dbReference type="Pfam" id="PF00001">
    <property type="entry name" value="7tm_1"/>
    <property type="match status" value="1"/>
</dbReference>
<dbReference type="Proteomes" id="UP000515163">
    <property type="component" value="Unplaced"/>
</dbReference>
<dbReference type="InterPro" id="IPR017452">
    <property type="entry name" value="GPCR_Rhodpsn_7TM"/>
</dbReference>
<evidence type="ECO:0000313" key="24">
    <source>
        <dbReference type="RefSeq" id="XP_031557412.1"/>
    </source>
</evidence>
<keyword evidence="6 8" id="KW-0675">Receptor</keyword>
<dbReference type="RefSeq" id="XP_031556687.1">
    <property type="nucleotide sequence ID" value="XM_031700827.1"/>
</dbReference>
<keyword evidence="2 8" id="KW-0812">Transmembrane</keyword>
<keyword evidence="5 9" id="KW-0472">Membrane</keyword>
<evidence type="ECO:0000256" key="9">
    <source>
        <dbReference type="SAM" id="Phobius"/>
    </source>
</evidence>
<evidence type="ECO:0000313" key="21">
    <source>
        <dbReference type="RefSeq" id="XP_031557195.1"/>
    </source>
</evidence>
<dbReference type="GO" id="GO:0004930">
    <property type="term" value="F:G protein-coupled receptor activity"/>
    <property type="evidence" value="ECO:0007669"/>
    <property type="project" value="UniProtKB-KW"/>
</dbReference>
<dbReference type="RefSeq" id="XP_031556974.1">
    <property type="nucleotide sequence ID" value="XM_031701114.1"/>
</dbReference>
<evidence type="ECO:0000256" key="3">
    <source>
        <dbReference type="ARBA" id="ARBA00022989"/>
    </source>
</evidence>
<reference evidence="12 13" key="1">
    <citation type="submission" date="2025-04" db="UniProtKB">
        <authorList>
            <consortium name="RefSeq"/>
        </authorList>
    </citation>
    <scope>IDENTIFICATION</scope>
    <source>
        <tissue evidence="12 13">Tentacle</tissue>
    </source>
</reference>
<dbReference type="RefSeq" id="XP_031557046.1">
    <property type="nucleotide sequence ID" value="XM_031701186.1"/>
</dbReference>
<name>A0A6P8HVR8_ACTTE</name>
<keyword evidence="11" id="KW-1185">Reference proteome</keyword>
<evidence type="ECO:0000313" key="14">
    <source>
        <dbReference type="RefSeq" id="XP_031556687.1"/>
    </source>
</evidence>
<evidence type="ECO:0000313" key="23">
    <source>
        <dbReference type="RefSeq" id="XP_031557337.1"/>
    </source>
</evidence>
<comment type="subcellular location">
    <subcellularLocation>
        <location evidence="1">Membrane</location>
        <topology evidence="1">Multi-pass membrane protein</topology>
    </subcellularLocation>
</comment>
<feature type="transmembrane region" description="Helical" evidence="9">
    <location>
        <begin position="90"/>
        <end position="117"/>
    </location>
</feature>
<proteinExistence type="inferred from homology"/>
<comment type="similarity">
    <text evidence="8">Belongs to the G-protein coupled receptor 1 family.</text>
</comment>
<dbReference type="RefSeq" id="XP_031556757.1">
    <property type="nucleotide sequence ID" value="XM_031700897.1"/>
</dbReference>
<dbReference type="RefSeq" id="XP_031556832.1">
    <property type="nucleotide sequence ID" value="XM_031700972.1"/>
</dbReference>
<protein>
    <submittedName>
        <fullName evidence="12 13">Galanin receptor type 1-like</fullName>
    </submittedName>
</protein>
<evidence type="ECO:0000256" key="4">
    <source>
        <dbReference type="ARBA" id="ARBA00023040"/>
    </source>
</evidence>
<dbReference type="GO" id="GO:0005886">
    <property type="term" value="C:plasma membrane"/>
    <property type="evidence" value="ECO:0007669"/>
    <property type="project" value="TreeGrafter"/>
</dbReference>
<organism evidence="11 14">
    <name type="scientific">Actinia tenebrosa</name>
    <name type="common">Australian red waratah sea anemone</name>
    <dbReference type="NCBI Taxonomy" id="6105"/>
    <lineage>
        <taxon>Eukaryota</taxon>
        <taxon>Metazoa</taxon>
        <taxon>Cnidaria</taxon>
        <taxon>Anthozoa</taxon>
        <taxon>Hexacorallia</taxon>
        <taxon>Actiniaria</taxon>
        <taxon>Actiniidae</taxon>
        <taxon>Actinia</taxon>
    </lineage>
</organism>
<keyword evidence="3 9" id="KW-1133">Transmembrane helix</keyword>
<dbReference type="RefSeq" id="XP_031557337.1">
    <property type="nucleotide sequence ID" value="XM_031701477.1"/>
</dbReference>
<dbReference type="PANTHER" id="PTHR45695">
    <property type="entry name" value="LEUCOKININ RECEPTOR-RELATED"/>
    <property type="match status" value="1"/>
</dbReference>
<feature type="transmembrane region" description="Helical" evidence="9">
    <location>
        <begin position="243"/>
        <end position="267"/>
    </location>
</feature>
<dbReference type="RefSeq" id="XP_031556616.1">
    <property type="nucleotide sequence ID" value="XM_031700756.1"/>
</dbReference>
<evidence type="ECO:0000256" key="8">
    <source>
        <dbReference type="RuleBase" id="RU000688"/>
    </source>
</evidence>
<keyword evidence="7 8" id="KW-0807">Transducer</keyword>
<dbReference type="RefSeq" id="XP_031557264.1">
    <property type="nucleotide sequence ID" value="XM_031701404.1"/>
</dbReference>
<dbReference type="RefSeq" id="XP_031557412.1">
    <property type="nucleotide sequence ID" value="XM_031701552.1"/>
</dbReference>
<sequence length="353" mass="40532">MNVSTNATSTVPPLPSGYLAVRYTRLVLYPVIFAIGVVGNSIVSALILKKSKNSTANGYFILNLAISDLMALLLYLPFDLAYLENHYEWPFGAFMCKFINCLNKFSVMVSGLTLVAIGVDRYKAIVHSLKKRLSRRDAMIMITVIWLFSAVLQLPYVFALKLDPRGECVIDLSFWKGPYQFEMTYFFGVFTPEFVIPAIALSFCYVRISIHLEQTHKRNSKHGLFQESTMTLRERQNRKTTQVLTGLVTIYTICILPHQICVLMITFQRNYLNSDIMRLAYEFTRLLTITNSCLNPIMYGAISKGFRTDIRNFFRGKHAQTGSFRFLRSTHSRSPETKNLKDIMYNQENSFKL</sequence>
<gene>
    <name evidence="12 13 14 15 16 17 18 19 20 21 22 23 24" type="primary">LOC116293246</name>
</gene>
<accession>A0A6P8HVR8</accession>
<evidence type="ECO:0000256" key="5">
    <source>
        <dbReference type="ARBA" id="ARBA00023136"/>
    </source>
</evidence>